<dbReference type="AlphaFoldDB" id="A0AAP0HX35"/>
<evidence type="ECO:0000313" key="1">
    <source>
        <dbReference type="EMBL" id="KAK9100977.1"/>
    </source>
</evidence>
<gene>
    <name evidence="1" type="ORF">Scep_024407</name>
</gene>
<dbReference type="Proteomes" id="UP001419268">
    <property type="component" value="Unassembled WGS sequence"/>
</dbReference>
<protein>
    <submittedName>
        <fullName evidence="1">Uncharacterized protein</fullName>
    </submittedName>
</protein>
<name>A0AAP0HX35_9MAGN</name>
<keyword evidence="2" id="KW-1185">Reference proteome</keyword>
<accession>A0AAP0HX35</accession>
<organism evidence="1 2">
    <name type="scientific">Stephania cephalantha</name>
    <dbReference type="NCBI Taxonomy" id="152367"/>
    <lineage>
        <taxon>Eukaryota</taxon>
        <taxon>Viridiplantae</taxon>
        <taxon>Streptophyta</taxon>
        <taxon>Embryophyta</taxon>
        <taxon>Tracheophyta</taxon>
        <taxon>Spermatophyta</taxon>
        <taxon>Magnoliopsida</taxon>
        <taxon>Ranunculales</taxon>
        <taxon>Menispermaceae</taxon>
        <taxon>Menispermoideae</taxon>
        <taxon>Cissampelideae</taxon>
        <taxon>Stephania</taxon>
    </lineage>
</organism>
<comment type="caution">
    <text evidence="1">The sequence shown here is derived from an EMBL/GenBank/DDBJ whole genome shotgun (WGS) entry which is preliminary data.</text>
</comment>
<evidence type="ECO:0000313" key="2">
    <source>
        <dbReference type="Proteomes" id="UP001419268"/>
    </source>
</evidence>
<dbReference type="EMBL" id="JBBNAG010000010">
    <property type="protein sequence ID" value="KAK9100977.1"/>
    <property type="molecule type" value="Genomic_DNA"/>
</dbReference>
<proteinExistence type="predicted"/>
<reference evidence="1 2" key="1">
    <citation type="submission" date="2024-01" db="EMBL/GenBank/DDBJ databases">
        <title>Genome assemblies of Stephania.</title>
        <authorList>
            <person name="Yang L."/>
        </authorList>
    </citation>
    <scope>NUCLEOTIDE SEQUENCE [LARGE SCALE GENOMIC DNA]</scope>
    <source>
        <strain evidence="1">JXDWG</strain>
        <tissue evidence="1">Leaf</tissue>
    </source>
</reference>
<sequence>MISARQVTLHLMGDKEHVEFIDENIINNDDNVDIVDNEEDNVEIVDNAEDNVEIVQMRLGNWRLYLKRPHHEDDKEAIRGAEAIGEVI</sequence>